<dbReference type="Gene3D" id="3.40.120.10">
    <property type="entry name" value="Alpha-D-Glucose-1,6-Bisphosphate, subunit A, domain 3"/>
    <property type="match status" value="3"/>
</dbReference>
<keyword evidence="13" id="KW-1185">Reference proteome</keyword>
<evidence type="ECO:0000259" key="10">
    <source>
        <dbReference type="Pfam" id="PF02879"/>
    </source>
</evidence>
<sequence length="564" mass="58922">MTADTVARAREWLAQDPDHETRQELAALLAAAEAGQEEALAELDDRFNTRVEFGTAGLRGALGAGPGRMNRVVVMRAAAGIAAWLHGRLPSSEGVPGRGAHVVIGYDARHRSEDFARDSAAVLTGAGHRVSVLPGPLPTPVLAFTVRDLRADAGIMVTASHNPPQDNGYKVYVGGEGDEAGAQIVAPVDADISAAIDAVGPVADLPLGTGWEVLGEEAVERYLDAVTALVPEGPRDLSVVYTAMHGVGGRVLVEAMERAGFARPAVVEAQFDPDPAFPTVEFPNPEEPGAMDLAMAQAGDADLVVANDPDADRLAVVVPGYGRLNGNEVGGLLAEYVLDRTSGDDRVVATTIVSSSLLGKIARARGVRYEETLTGFKWLARAGGPGARRVFAFEEAIGYCIGGDSGRPVADKDGISAALFAAAMAAEAAKEGRTLGDLLDDQARRYGLHLSDQLSVRVSDLSLIDAAMRRLRAEPPTEFGPLRVAGVDDFADGHEGLPPTDALRFRLEGAAWGRVTLRPSGTEPKLKAYVEVVSDVDGDVGAARERGSELLGGLMAAVAEAVGG</sequence>
<organism evidence="12 13">
    <name type="scientific">Nocardiopsis algeriensis</name>
    <dbReference type="NCBI Taxonomy" id="1478215"/>
    <lineage>
        <taxon>Bacteria</taxon>
        <taxon>Bacillati</taxon>
        <taxon>Actinomycetota</taxon>
        <taxon>Actinomycetes</taxon>
        <taxon>Streptosporangiales</taxon>
        <taxon>Nocardiopsidaceae</taxon>
        <taxon>Nocardiopsis</taxon>
    </lineage>
</organism>
<evidence type="ECO:0000256" key="6">
    <source>
        <dbReference type="ARBA" id="ARBA00023235"/>
    </source>
</evidence>
<evidence type="ECO:0000256" key="3">
    <source>
        <dbReference type="ARBA" id="ARBA00022553"/>
    </source>
</evidence>
<dbReference type="SUPFAM" id="SSF53738">
    <property type="entry name" value="Phosphoglucomutase, first 3 domains"/>
    <property type="match status" value="3"/>
</dbReference>
<dbReference type="GO" id="GO:0004615">
    <property type="term" value="F:phosphomannomutase activity"/>
    <property type="evidence" value="ECO:0007669"/>
    <property type="project" value="UniProtKB-EC"/>
</dbReference>
<dbReference type="Pfam" id="PF02880">
    <property type="entry name" value="PGM_PMM_III"/>
    <property type="match status" value="1"/>
</dbReference>
<dbReference type="SUPFAM" id="SSF55957">
    <property type="entry name" value="Phosphoglucomutase, C-terminal domain"/>
    <property type="match status" value="1"/>
</dbReference>
<dbReference type="EMBL" id="JACHJO010000003">
    <property type="protein sequence ID" value="MBB6119241.1"/>
    <property type="molecule type" value="Genomic_DNA"/>
</dbReference>
<keyword evidence="4 7" id="KW-0479">Metal-binding</keyword>
<dbReference type="InterPro" id="IPR036900">
    <property type="entry name" value="A-D-PHexomutase_C_sf"/>
</dbReference>
<feature type="domain" description="Alpha-D-phosphohexomutase alpha/beta/alpha" evidence="10">
    <location>
        <begin position="221"/>
        <end position="317"/>
    </location>
</feature>
<dbReference type="InterPro" id="IPR016055">
    <property type="entry name" value="A-D-PHexomutase_a/b/a-I/II/III"/>
</dbReference>
<evidence type="ECO:0000256" key="5">
    <source>
        <dbReference type="ARBA" id="ARBA00022842"/>
    </source>
</evidence>
<dbReference type="InterPro" id="IPR005845">
    <property type="entry name" value="A-D-PHexomutase_a/b/a-II"/>
</dbReference>
<dbReference type="InterPro" id="IPR016066">
    <property type="entry name" value="A-D-PHexomutase_CS"/>
</dbReference>
<comment type="caution">
    <text evidence="12">The sequence shown here is derived from an EMBL/GenBank/DDBJ whole genome shotgun (WGS) entry which is preliminary data.</text>
</comment>
<dbReference type="Gene3D" id="3.30.310.50">
    <property type="entry name" value="Alpha-D-phosphohexomutase, C-terminal domain"/>
    <property type="match status" value="1"/>
</dbReference>
<evidence type="ECO:0000259" key="8">
    <source>
        <dbReference type="Pfam" id="PF00408"/>
    </source>
</evidence>
<name>A0A841ISJ4_9ACTN</name>
<evidence type="ECO:0000256" key="1">
    <source>
        <dbReference type="ARBA" id="ARBA00001946"/>
    </source>
</evidence>
<proteinExistence type="inferred from homology"/>
<dbReference type="GO" id="GO:0008973">
    <property type="term" value="F:phosphopentomutase activity"/>
    <property type="evidence" value="ECO:0007669"/>
    <property type="project" value="TreeGrafter"/>
</dbReference>
<dbReference type="GO" id="GO:0000287">
    <property type="term" value="F:magnesium ion binding"/>
    <property type="evidence" value="ECO:0007669"/>
    <property type="project" value="InterPro"/>
</dbReference>
<evidence type="ECO:0000256" key="2">
    <source>
        <dbReference type="ARBA" id="ARBA00010231"/>
    </source>
</evidence>
<keyword evidence="6 12" id="KW-0413">Isomerase</keyword>
<dbReference type="PRINTS" id="PR00509">
    <property type="entry name" value="PGMPMM"/>
</dbReference>
<evidence type="ECO:0000313" key="12">
    <source>
        <dbReference type="EMBL" id="MBB6119241.1"/>
    </source>
</evidence>
<dbReference type="PANTHER" id="PTHR45745">
    <property type="entry name" value="PHOSPHOMANNOMUTASE 45A"/>
    <property type="match status" value="1"/>
</dbReference>
<gene>
    <name evidence="12" type="ORF">FHS13_001176</name>
</gene>
<feature type="domain" description="Alpha-D-phosphohexomutase alpha/beta/alpha" evidence="11">
    <location>
        <begin position="325"/>
        <end position="446"/>
    </location>
</feature>
<dbReference type="Pfam" id="PF02879">
    <property type="entry name" value="PGM_PMM_II"/>
    <property type="match status" value="1"/>
</dbReference>
<evidence type="ECO:0000259" key="11">
    <source>
        <dbReference type="Pfam" id="PF02880"/>
    </source>
</evidence>
<dbReference type="PROSITE" id="PS00710">
    <property type="entry name" value="PGM_PMM"/>
    <property type="match status" value="1"/>
</dbReference>
<dbReference type="InterPro" id="IPR005843">
    <property type="entry name" value="A-D-PHexomutase_C"/>
</dbReference>
<dbReference type="GO" id="GO:0005975">
    <property type="term" value="P:carbohydrate metabolic process"/>
    <property type="evidence" value="ECO:0007669"/>
    <property type="project" value="InterPro"/>
</dbReference>
<evidence type="ECO:0000259" key="9">
    <source>
        <dbReference type="Pfam" id="PF02878"/>
    </source>
</evidence>
<accession>A0A841ISJ4</accession>
<evidence type="ECO:0000256" key="7">
    <source>
        <dbReference type="RuleBase" id="RU004326"/>
    </source>
</evidence>
<evidence type="ECO:0000313" key="13">
    <source>
        <dbReference type="Proteomes" id="UP000536604"/>
    </source>
</evidence>
<dbReference type="Pfam" id="PF00408">
    <property type="entry name" value="PGM_PMM_IV"/>
    <property type="match status" value="1"/>
</dbReference>
<dbReference type="CDD" id="cd05799">
    <property type="entry name" value="PGM2"/>
    <property type="match status" value="1"/>
</dbReference>
<dbReference type="InterPro" id="IPR005844">
    <property type="entry name" value="A-D-PHexomutase_a/b/a-I"/>
</dbReference>
<dbReference type="PANTHER" id="PTHR45745:SF1">
    <property type="entry name" value="PHOSPHOGLUCOMUTASE 2B-RELATED"/>
    <property type="match status" value="1"/>
</dbReference>
<dbReference type="InterPro" id="IPR005841">
    <property type="entry name" value="Alpha-D-phosphohexomutase_SF"/>
</dbReference>
<dbReference type="Pfam" id="PF02878">
    <property type="entry name" value="PGM_PMM_I"/>
    <property type="match status" value="1"/>
</dbReference>
<dbReference type="EC" id="5.4.2.8" evidence="12"/>
<dbReference type="InterPro" id="IPR005846">
    <property type="entry name" value="A-D-PHexomutase_a/b/a-III"/>
</dbReference>
<protein>
    <submittedName>
        <fullName evidence="12">Phosphomannomutase</fullName>
        <ecNumber evidence="12">5.4.2.8</ecNumber>
    </submittedName>
</protein>
<evidence type="ECO:0000256" key="4">
    <source>
        <dbReference type="ARBA" id="ARBA00022723"/>
    </source>
</evidence>
<keyword evidence="5 7" id="KW-0460">Magnesium</keyword>
<feature type="domain" description="Alpha-D-phosphohexomutase C-terminal" evidence="8">
    <location>
        <begin position="510"/>
        <end position="535"/>
    </location>
</feature>
<dbReference type="Proteomes" id="UP000536604">
    <property type="component" value="Unassembled WGS sequence"/>
</dbReference>
<reference evidence="12 13" key="1">
    <citation type="submission" date="2020-08" db="EMBL/GenBank/DDBJ databases">
        <title>Genomic Encyclopedia of Type Strains, Phase III (KMG-III): the genomes of soil and plant-associated and newly described type strains.</title>
        <authorList>
            <person name="Whitman W."/>
        </authorList>
    </citation>
    <scope>NUCLEOTIDE SEQUENCE [LARGE SCALE GENOMIC DNA]</scope>
    <source>
        <strain evidence="12 13">CECT 8712</strain>
    </source>
</reference>
<keyword evidence="3" id="KW-0597">Phosphoprotein</keyword>
<comment type="cofactor">
    <cofactor evidence="1">
        <name>Mg(2+)</name>
        <dbReference type="ChEBI" id="CHEBI:18420"/>
    </cofactor>
</comment>
<dbReference type="AlphaFoldDB" id="A0A841ISJ4"/>
<feature type="domain" description="Alpha-D-phosphohexomutase alpha/beta/alpha" evidence="9">
    <location>
        <begin position="51"/>
        <end position="196"/>
    </location>
</feature>
<dbReference type="GO" id="GO:0006166">
    <property type="term" value="P:purine ribonucleoside salvage"/>
    <property type="evidence" value="ECO:0007669"/>
    <property type="project" value="TreeGrafter"/>
</dbReference>
<comment type="similarity">
    <text evidence="2 7">Belongs to the phosphohexose mutase family.</text>
</comment>
<dbReference type="RefSeq" id="WP_184288672.1">
    <property type="nucleotide sequence ID" value="NZ_JACHJO010000003.1"/>
</dbReference>